<reference evidence="7 8" key="1">
    <citation type="submission" date="2024-01" db="EMBL/GenBank/DDBJ databases">
        <title>The genome of the rayed Mediterranean limpet Patella caerulea (Linnaeus, 1758).</title>
        <authorList>
            <person name="Anh-Thu Weber A."/>
            <person name="Halstead-Nussloch G."/>
        </authorList>
    </citation>
    <scope>NUCLEOTIDE SEQUENCE [LARGE SCALE GENOMIC DNA]</scope>
    <source>
        <strain evidence="7">AATW-2023a</strain>
        <tissue evidence="7">Whole specimen</tissue>
    </source>
</reference>
<sequence length="536" mass="59675">MSGNKDNEERVRLVVIGKTGSGKSSLANMLLGKKGRFKCGAFGNSVTTTTEADEGYCKGNAVKVVDTPGYFDTKVSDEDSITEIIQCLMLSKPGPHIFCYCINIRVRFTEEDAETFRKVKMSFGDSVTDYMRIVFTRKDCLEEERYSEKEYIESAPSALKDVLKEVRYKPVFINNKSPNFETELEPMSTIIKGVKFDSYYDDVKYRSTIKILTRLVKVEGEYKAAYEKWKNKREEIVKCFSLWEFDQKNMVKKVRISKISGSVAGIVGTTMTIVGVVAAPLTFGTSLIVTAVGAGIGIAGGVTGGGATVADLVISKQRKKEMDALLQDDRKLLEKLGDEEVKFYKVLFEILNNNDMKCVIQNVLKKTIARSSNETFENEVRKGLDEARDYLLQFLNAENKYLEPVEIDTGHDTSLGAANAAATAGGQVAKTVAVATDTTTDIVGSVAASTATAIRVTAIAGLVLSAITLPLDVYTILRSSSDLHSNKEHHLEKIIRDFRIKLENNMKDYDKDRDVFNIFVKEIEKFQHFRNVGHLK</sequence>
<evidence type="ECO:0000256" key="2">
    <source>
        <dbReference type="ARBA" id="ARBA00010090"/>
    </source>
</evidence>
<keyword evidence="3" id="KW-0547">Nucleotide-binding</keyword>
<dbReference type="Gene3D" id="3.40.50.300">
    <property type="entry name" value="P-loop containing nucleotide triphosphate hydrolases"/>
    <property type="match status" value="1"/>
</dbReference>
<dbReference type="PANTHER" id="PTHR10903:SF184">
    <property type="entry name" value="GTP-BINDING PROTEIN A"/>
    <property type="match status" value="1"/>
</dbReference>
<dbReference type="GO" id="GO:0005576">
    <property type="term" value="C:extracellular region"/>
    <property type="evidence" value="ECO:0007669"/>
    <property type="project" value="InterPro"/>
</dbReference>
<dbReference type="GO" id="GO:0042157">
    <property type="term" value="P:lipoprotein metabolic process"/>
    <property type="evidence" value="ECO:0007669"/>
    <property type="project" value="InterPro"/>
</dbReference>
<dbReference type="InterPro" id="IPR045058">
    <property type="entry name" value="GIMA/IAN/Toc"/>
</dbReference>
<protein>
    <recommendedName>
        <fullName evidence="6">AIG1-type G domain-containing protein</fullName>
    </recommendedName>
</protein>
<gene>
    <name evidence="7" type="ORF">SNE40_010778</name>
</gene>
<name>A0AAN8PS08_PATCE</name>
<proteinExistence type="inferred from homology"/>
<feature type="transmembrane region" description="Helical" evidence="5">
    <location>
        <begin position="287"/>
        <end position="314"/>
    </location>
</feature>
<dbReference type="EMBL" id="JAZGQO010000007">
    <property type="protein sequence ID" value="KAK6183267.1"/>
    <property type="molecule type" value="Genomic_DNA"/>
</dbReference>
<keyword evidence="8" id="KW-1185">Reference proteome</keyword>
<keyword evidence="5" id="KW-0812">Transmembrane</keyword>
<feature type="domain" description="AIG1-type G" evidence="6">
    <location>
        <begin position="8"/>
        <end position="214"/>
    </location>
</feature>
<dbReference type="GO" id="GO:0008289">
    <property type="term" value="F:lipid binding"/>
    <property type="evidence" value="ECO:0007669"/>
    <property type="project" value="InterPro"/>
</dbReference>
<keyword evidence="5" id="KW-0472">Membrane</keyword>
<evidence type="ECO:0000313" key="7">
    <source>
        <dbReference type="EMBL" id="KAK6183267.1"/>
    </source>
</evidence>
<dbReference type="AlphaFoldDB" id="A0AAN8PS08"/>
<dbReference type="InterPro" id="IPR006703">
    <property type="entry name" value="G_AIG1"/>
</dbReference>
<feature type="transmembrane region" description="Helical" evidence="5">
    <location>
        <begin position="259"/>
        <end position="281"/>
    </location>
</feature>
<keyword evidence="4" id="KW-0342">GTP-binding</keyword>
<dbReference type="PANTHER" id="PTHR10903">
    <property type="entry name" value="GTPASE, IMAP FAMILY MEMBER-RELATED"/>
    <property type="match status" value="1"/>
</dbReference>
<accession>A0AAN8PS08</accession>
<dbReference type="InterPro" id="IPR027417">
    <property type="entry name" value="P-loop_NTPase"/>
</dbReference>
<dbReference type="SUPFAM" id="SSF52540">
    <property type="entry name" value="P-loop containing nucleoside triphosphate hydrolases"/>
    <property type="match status" value="1"/>
</dbReference>
<dbReference type="GO" id="GO:0006869">
    <property type="term" value="P:lipid transport"/>
    <property type="evidence" value="ECO:0007669"/>
    <property type="project" value="InterPro"/>
</dbReference>
<dbReference type="Pfam" id="PF05461">
    <property type="entry name" value="ApoL"/>
    <property type="match status" value="1"/>
</dbReference>
<comment type="similarity">
    <text evidence="2">Belongs to the apolipoprotein L family.</text>
</comment>
<comment type="caution">
    <text evidence="7">The sequence shown here is derived from an EMBL/GenBank/DDBJ whole genome shotgun (WGS) entry which is preliminary data.</text>
</comment>
<organism evidence="7 8">
    <name type="scientific">Patella caerulea</name>
    <name type="common">Rayed Mediterranean limpet</name>
    <dbReference type="NCBI Taxonomy" id="87958"/>
    <lineage>
        <taxon>Eukaryota</taxon>
        <taxon>Metazoa</taxon>
        <taxon>Spiralia</taxon>
        <taxon>Lophotrochozoa</taxon>
        <taxon>Mollusca</taxon>
        <taxon>Gastropoda</taxon>
        <taxon>Patellogastropoda</taxon>
        <taxon>Patelloidea</taxon>
        <taxon>Patellidae</taxon>
        <taxon>Patella</taxon>
    </lineage>
</organism>
<evidence type="ECO:0000256" key="3">
    <source>
        <dbReference type="ARBA" id="ARBA00022741"/>
    </source>
</evidence>
<keyword evidence="5" id="KW-1133">Transmembrane helix</keyword>
<dbReference type="Pfam" id="PF04548">
    <property type="entry name" value="AIG1"/>
    <property type="match status" value="1"/>
</dbReference>
<evidence type="ECO:0000256" key="1">
    <source>
        <dbReference type="ARBA" id="ARBA00008535"/>
    </source>
</evidence>
<evidence type="ECO:0000313" key="8">
    <source>
        <dbReference type="Proteomes" id="UP001347796"/>
    </source>
</evidence>
<comment type="similarity">
    <text evidence="1">Belongs to the TRAFAC class TrmE-Era-EngA-EngB-Septin-like GTPase superfamily. AIG1/Toc34/Toc159-like paraseptin GTPase family. IAN subfamily.</text>
</comment>
<evidence type="ECO:0000256" key="4">
    <source>
        <dbReference type="ARBA" id="ARBA00023134"/>
    </source>
</evidence>
<dbReference type="GO" id="GO:0005525">
    <property type="term" value="F:GTP binding"/>
    <property type="evidence" value="ECO:0007669"/>
    <property type="project" value="UniProtKB-KW"/>
</dbReference>
<evidence type="ECO:0000256" key="5">
    <source>
        <dbReference type="SAM" id="Phobius"/>
    </source>
</evidence>
<dbReference type="InterPro" id="IPR008405">
    <property type="entry name" value="ApoL"/>
</dbReference>
<dbReference type="Proteomes" id="UP001347796">
    <property type="component" value="Unassembled WGS sequence"/>
</dbReference>
<evidence type="ECO:0000259" key="6">
    <source>
        <dbReference type="PROSITE" id="PS51720"/>
    </source>
</evidence>
<dbReference type="PROSITE" id="PS51720">
    <property type="entry name" value="G_AIG1"/>
    <property type="match status" value="1"/>
</dbReference>